<name>A0A382UT67_9ZZZZ</name>
<gene>
    <name evidence="2" type="ORF">METZ01_LOCUS390307</name>
</gene>
<sequence length="153" mass="16837">MGSSDRNVTRRVFLAAAGVSAAVTALPSRPQAAELTAAERNNLKLVTDFCDAWTVPIDWDKLGSFLAADCKFRPTQTTPLVDGRDAIIMMLRGFAGKATSCQFEVLDSWARGPIVVNDRIDRFALPDQNMDIPVAGVFHVIDEKIAEWSDYTF</sequence>
<dbReference type="InterPro" id="IPR032710">
    <property type="entry name" value="NTF2-like_dom_sf"/>
</dbReference>
<proteinExistence type="predicted"/>
<feature type="domain" description="Limonene-1,2-epoxide hydrolase" evidence="1">
    <location>
        <begin position="42"/>
        <end position="151"/>
    </location>
</feature>
<dbReference type="InterPro" id="IPR006311">
    <property type="entry name" value="TAT_signal"/>
</dbReference>
<dbReference type="EMBL" id="UINC01146617">
    <property type="protein sequence ID" value="SVD37453.1"/>
    <property type="molecule type" value="Genomic_DNA"/>
</dbReference>
<dbReference type="PROSITE" id="PS51318">
    <property type="entry name" value="TAT"/>
    <property type="match status" value="1"/>
</dbReference>
<dbReference type="AlphaFoldDB" id="A0A382UT67"/>
<accession>A0A382UT67</accession>
<evidence type="ECO:0000313" key="2">
    <source>
        <dbReference type="EMBL" id="SVD37453.1"/>
    </source>
</evidence>
<evidence type="ECO:0000259" key="1">
    <source>
        <dbReference type="Pfam" id="PF07858"/>
    </source>
</evidence>
<dbReference type="Pfam" id="PF07858">
    <property type="entry name" value="LEH"/>
    <property type="match status" value="1"/>
</dbReference>
<protein>
    <recommendedName>
        <fullName evidence="1">Limonene-1,2-epoxide hydrolase domain-containing protein</fullName>
    </recommendedName>
</protein>
<organism evidence="2">
    <name type="scientific">marine metagenome</name>
    <dbReference type="NCBI Taxonomy" id="408172"/>
    <lineage>
        <taxon>unclassified sequences</taxon>
        <taxon>metagenomes</taxon>
        <taxon>ecological metagenomes</taxon>
    </lineage>
</organism>
<dbReference type="SUPFAM" id="SSF54427">
    <property type="entry name" value="NTF2-like"/>
    <property type="match status" value="1"/>
</dbReference>
<dbReference type="InterPro" id="IPR013100">
    <property type="entry name" value="LEH"/>
</dbReference>
<dbReference type="Gene3D" id="3.10.450.50">
    <property type="match status" value="1"/>
</dbReference>
<reference evidence="2" key="1">
    <citation type="submission" date="2018-05" db="EMBL/GenBank/DDBJ databases">
        <authorList>
            <person name="Lanie J.A."/>
            <person name="Ng W.-L."/>
            <person name="Kazmierczak K.M."/>
            <person name="Andrzejewski T.M."/>
            <person name="Davidsen T.M."/>
            <person name="Wayne K.J."/>
            <person name="Tettelin H."/>
            <person name="Glass J.I."/>
            <person name="Rusch D."/>
            <person name="Podicherti R."/>
            <person name="Tsui H.-C.T."/>
            <person name="Winkler M.E."/>
        </authorList>
    </citation>
    <scope>NUCLEOTIDE SEQUENCE</scope>
</reference>